<feature type="transmembrane region" description="Helical" evidence="5">
    <location>
        <begin position="287"/>
        <end position="308"/>
    </location>
</feature>
<organism evidence="6 7">
    <name type="scientific">Quercus lobata</name>
    <name type="common">Valley oak</name>
    <dbReference type="NCBI Taxonomy" id="97700"/>
    <lineage>
        <taxon>Eukaryota</taxon>
        <taxon>Viridiplantae</taxon>
        <taxon>Streptophyta</taxon>
        <taxon>Embryophyta</taxon>
        <taxon>Tracheophyta</taxon>
        <taxon>Spermatophyta</taxon>
        <taxon>Magnoliopsida</taxon>
        <taxon>eudicotyledons</taxon>
        <taxon>Gunneridae</taxon>
        <taxon>Pentapetalae</taxon>
        <taxon>rosids</taxon>
        <taxon>fabids</taxon>
        <taxon>Fagales</taxon>
        <taxon>Fagaceae</taxon>
        <taxon>Quercus</taxon>
    </lineage>
</organism>
<sequence>MLRRVEGAGLIRGFKVEGRRGSGESVSHLLFADDIILFCDVDVEQILHIRLLLLSFQAVTGLKVNVHKSEIIPIGEVDDVHALVEILGCSVGTLPMSYLGMPLRASHNFPSIWNPILEKIEWKLAGWKKLYLSKGGRLMLLKSMLSSLPTYFLSLFTIPTYVANKIEKLQRDFLWGDSKTHLVIGSIIGVRLIIDTFPEVGLGPRLSVDIHRGALTEGFLTFTIVIISLGLAQKIPGNFFMKTWISSVSKLTLHILGSDLTGGCMNPASVMGWAFARGDHITKEHILVYWLAPIEATLLAVWIFRLVVRSPKEDKADMKSKSE</sequence>
<dbReference type="EnsemblPlants" id="QL07p015194:mrna">
    <property type="protein sequence ID" value="QL07p015194:mrna"/>
    <property type="gene ID" value="QL07p015194"/>
</dbReference>
<evidence type="ECO:0000313" key="7">
    <source>
        <dbReference type="Proteomes" id="UP000594261"/>
    </source>
</evidence>
<dbReference type="PANTHER" id="PTHR47720:SF1">
    <property type="entry name" value="AQUAPORIN SIP2-1-RELATED"/>
    <property type="match status" value="1"/>
</dbReference>
<dbReference type="Proteomes" id="UP000594261">
    <property type="component" value="Chromosome 7"/>
</dbReference>
<reference evidence="6 7" key="1">
    <citation type="journal article" date="2016" name="G3 (Bethesda)">
        <title>First Draft Assembly and Annotation of the Genome of a California Endemic Oak Quercus lobata Nee (Fagaceae).</title>
        <authorList>
            <person name="Sork V.L."/>
            <person name="Fitz-Gibbon S.T."/>
            <person name="Puiu D."/>
            <person name="Crepeau M."/>
            <person name="Gugger P.F."/>
            <person name="Sherman R."/>
            <person name="Stevens K."/>
            <person name="Langley C.H."/>
            <person name="Pellegrini M."/>
            <person name="Salzberg S.L."/>
        </authorList>
    </citation>
    <scope>NUCLEOTIDE SEQUENCE [LARGE SCALE GENOMIC DNA]</scope>
    <source>
        <strain evidence="6 7">cv. SW786</strain>
    </source>
</reference>
<dbReference type="PANTHER" id="PTHR47720">
    <property type="entry name" value="AQUAPORIN SIP2-1-RELATED"/>
    <property type="match status" value="1"/>
</dbReference>
<dbReference type="InterPro" id="IPR023271">
    <property type="entry name" value="Aquaporin-like"/>
</dbReference>
<name>A0A7N2M376_QUELO</name>
<evidence type="ECO:0000256" key="3">
    <source>
        <dbReference type="ARBA" id="ARBA00022989"/>
    </source>
</evidence>
<evidence type="ECO:0000313" key="6">
    <source>
        <dbReference type="EnsemblPlants" id="QL07p015194:mrna"/>
    </source>
</evidence>
<evidence type="ECO:0000256" key="4">
    <source>
        <dbReference type="ARBA" id="ARBA00023136"/>
    </source>
</evidence>
<dbReference type="AlphaFoldDB" id="A0A7N2M376"/>
<evidence type="ECO:0000256" key="2">
    <source>
        <dbReference type="ARBA" id="ARBA00022692"/>
    </source>
</evidence>
<dbReference type="EMBL" id="LRBV02000007">
    <property type="status" value="NOT_ANNOTATED_CDS"/>
    <property type="molecule type" value="Genomic_DNA"/>
</dbReference>
<dbReference type="Gene3D" id="1.20.1080.10">
    <property type="entry name" value="Glycerol uptake facilitator protein"/>
    <property type="match status" value="1"/>
</dbReference>
<dbReference type="InterPro" id="IPR044226">
    <property type="entry name" value="SIP2-1-like"/>
</dbReference>
<dbReference type="SUPFAM" id="SSF81338">
    <property type="entry name" value="Aquaporin-like"/>
    <property type="match status" value="1"/>
</dbReference>
<proteinExistence type="predicted"/>
<evidence type="ECO:0000256" key="1">
    <source>
        <dbReference type="ARBA" id="ARBA00004141"/>
    </source>
</evidence>
<evidence type="ECO:0000256" key="5">
    <source>
        <dbReference type="SAM" id="Phobius"/>
    </source>
</evidence>
<evidence type="ECO:0008006" key="8">
    <source>
        <dbReference type="Google" id="ProtNLM"/>
    </source>
</evidence>
<dbReference type="GO" id="GO:0016020">
    <property type="term" value="C:membrane"/>
    <property type="evidence" value="ECO:0007669"/>
    <property type="project" value="UniProtKB-SubCell"/>
</dbReference>
<protein>
    <recommendedName>
        <fullName evidence="8">Aquaporin SIP2-1</fullName>
    </recommendedName>
</protein>
<reference evidence="6" key="2">
    <citation type="submission" date="2021-01" db="UniProtKB">
        <authorList>
            <consortium name="EnsemblPlants"/>
        </authorList>
    </citation>
    <scope>IDENTIFICATION</scope>
</reference>
<dbReference type="InParanoid" id="A0A7N2M376"/>
<keyword evidence="2 5" id="KW-0812">Transmembrane</keyword>
<keyword evidence="4 5" id="KW-0472">Membrane</keyword>
<feature type="transmembrane region" description="Helical" evidence="5">
    <location>
        <begin position="214"/>
        <end position="232"/>
    </location>
</feature>
<keyword evidence="7" id="KW-1185">Reference proteome</keyword>
<dbReference type="GO" id="GO:0015267">
    <property type="term" value="F:channel activity"/>
    <property type="evidence" value="ECO:0007669"/>
    <property type="project" value="InterPro"/>
</dbReference>
<dbReference type="Gramene" id="QL07p015194:mrna">
    <property type="protein sequence ID" value="QL07p015194:mrna"/>
    <property type="gene ID" value="QL07p015194"/>
</dbReference>
<comment type="subcellular location">
    <subcellularLocation>
        <location evidence="1">Membrane</location>
        <topology evidence="1">Multi-pass membrane protein</topology>
    </subcellularLocation>
</comment>
<keyword evidence="3 5" id="KW-1133">Transmembrane helix</keyword>
<accession>A0A7N2M376</accession>